<organism evidence="1">
    <name type="scientific">Lygus hesperus</name>
    <name type="common">Western plant bug</name>
    <dbReference type="NCBI Taxonomy" id="30085"/>
    <lineage>
        <taxon>Eukaryota</taxon>
        <taxon>Metazoa</taxon>
        <taxon>Ecdysozoa</taxon>
        <taxon>Arthropoda</taxon>
        <taxon>Hexapoda</taxon>
        <taxon>Insecta</taxon>
        <taxon>Pterygota</taxon>
        <taxon>Neoptera</taxon>
        <taxon>Paraneoptera</taxon>
        <taxon>Hemiptera</taxon>
        <taxon>Heteroptera</taxon>
        <taxon>Panheteroptera</taxon>
        <taxon>Cimicomorpha</taxon>
        <taxon>Miridae</taxon>
        <taxon>Mirini</taxon>
        <taxon>Lygus</taxon>
    </lineage>
</organism>
<dbReference type="AlphaFoldDB" id="A0A146KMV2"/>
<sequence length="130" mass="14160">GGGSSSQCGAQIMELLYTHTPPRDLPPQYELCNGSVSELVVETVHGEHTKKSTIMVKKSNGKPLYLLLRRSLQSEDQRPRGNLSPGICAVGCAVSKVRETLPLQAMYIRDLADSVDEVPTTRATTPQKPK</sequence>
<reference evidence="1" key="1">
    <citation type="journal article" date="2016" name="Gigascience">
        <title>De novo construction of an expanded transcriptome assembly for the western tarnished plant bug, Lygus hesperus.</title>
        <authorList>
            <person name="Tassone E.E."/>
            <person name="Geib S.M."/>
            <person name="Hall B."/>
            <person name="Fabrick J.A."/>
            <person name="Brent C.S."/>
            <person name="Hull J.J."/>
        </authorList>
    </citation>
    <scope>NUCLEOTIDE SEQUENCE</scope>
</reference>
<proteinExistence type="predicted"/>
<protein>
    <submittedName>
        <fullName evidence="1">Uncharacterized protein</fullName>
    </submittedName>
</protein>
<evidence type="ECO:0000313" key="1">
    <source>
        <dbReference type="EMBL" id="JAP96815.1"/>
    </source>
</evidence>
<accession>A0A146KMV2</accession>
<feature type="non-terminal residue" evidence="1">
    <location>
        <position position="1"/>
    </location>
</feature>
<dbReference type="EMBL" id="GDHC01021813">
    <property type="protein sequence ID" value="JAP96815.1"/>
    <property type="molecule type" value="Transcribed_RNA"/>
</dbReference>
<name>A0A146KMV2_LYGHE</name>
<gene>
    <name evidence="1" type="ORF">g.92682</name>
</gene>